<dbReference type="PROSITE" id="PS51257">
    <property type="entry name" value="PROKAR_LIPOPROTEIN"/>
    <property type="match status" value="1"/>
</dbReference>
<dbReference type="PIRSF" id="PIRSF002741">
    <property type="entry name" value="MppA"/>
    <property type="match status" value="1"/>
</dbReference>
<dbReference type="EMBL" id="QJJQ01000008">
    <property type="protein sequence ID" value="PXW86249.1"/>
    <property type="molecule type" value="Genomic_DNA"/>
</dbReference>
<protein>
    <submittedName>
        <fullName evidence="4">Peptide/nickel transport system substrate-binding protein</fullName>
    </submittedName>
</protein>
<feature type="chain" id="PRO_5039231409" evidence="2">
    <location>
        <begin position="24"/>
        <end position="529"/>
    </location>
</feature>
<evidence type="ECO:0000259" key="3">
    <source>
        <dbReference type="Pfam" id="PF00496"/>
    </source>
</evidence>
<proteinExistence type="predicted"/>
<evidence type="ECO:0000313" key="5">
    <source>
        <dbReference type="Proteomes" id="UP000247978"/>
    </source>
</evidence>
<reference evidence="4 5" key="1">
    <citation type="submission" date="2018-05" db="EMBL/GenBank/DDBJ databases">
        <title>Genomic Encyclopedia of Type Strains, Phase IV (KMG-IV): sequencing the most valuable type-strain genomes for metagenomic binning, comparative biology and taxonomic classification.</title>
        <authorList>
            <person name="Goeker M."/>
        </authorList>
    </citation>
    <scope>NUCLEOTIDE SEQUENCE [LARGE SCALE GENOMIC DNA]</scope>
    <source>
        <strain evidence="4 5">DSM 28556</strain>
    </source>
</reference>
<evidence type="ECO:0000256" key="1">
    <source>
        <dbReference type="ARBA" id="ARBA00022729"/>
    </source>
</evidence>
<dbReference type="InterPro" id="IPR039424">
    <property type="entry name" value="SBP_5"/>
</dbReference>
<sequence>MSFSKTARILLLSLVIMALVACSSDTTKQEEGKENEGETVTGGELRVAYSAQPPSLDPHVSAAIITAEVMGHVFETLLTTDSEYNIKPMLAESYEQSEDGKTITFHLREGVLFHNGEEMKAEDVVASMNRWKDGPGGRGQFENSTFEAEDDYTVVLKMDQPLSTALNSISQGSSSFAAIMPKESIENADETSVKEEDLIGTGPFTLEEWKQDQHIHLTKFSDYTGLEDEADGLYGKKEALVDDIYFEIVTDSSTRVAGIVSGEYDIAHEIPYDNADQLENDPNVENQIIPGAGTLIMFTNKKVGPFADVKAREALSTLINIDEMMTAAFSDPKYYTLNHNMMMPHQEEQWYSDIGKDKYNLNDPEKAKQLFEEAGYNGEEITIMTSRDYEFMYNAAVVLQAELEAIGVKVKLDVYDWATLLDNMTDETAYDINMVWIGYKPEPTSHHFLNTQISGWTESDELTELMEKFRTQPTLEDAKPVYDELQAWFWDYLPAAKIGDYNRVDATRTSVENYQYSDRMILWNVTNNK</sequence>
<organism evidence="4 5">
    <name type="scientific">Pseudogracilibacillus auburnensis</name>
    <dbReference type="NCBI Taxonomy" id="1494959"/>
    <lineage>
        <taxon>Bacteria</taxon>
        <taxon>Bacillati</taxon>
        <taxon>Bacillota</taxon>
        <taxon>Bacilli</taxon>
        <taxon>Bacillales</taxon>
        <taxon>Bacillaceae</taxon>
        <taxon>Pseudogracilibacillus</taxon>
    </lineage>
</organism>
<dbReference type="InterPro" id="IPR030678">
    <property type="entry name" value="Peptide/Ni-bd"/>
</dbReference>
<name>A0A2V3WBZ5_9BACI</name>
<dbReference type="AlphaFoldDB" id="A0A2V3WBZ5"/>
<dbReference type="Gene3D" id="3.40.190.10">
    <property type="entry name" value="Periplasmic binding protein-like II"/>
    <property type="match status" value="1"/>
</dbReference>
<dbReference type="CDD" id="cd08502">
    <property type="entry name" value="PBP2_NikA_DppA_OppA_like_16"/>
    <property type="match status" value="1"/>
</dbReference>
<dbReference type="InterPro" id="IPR000914">
    <property type="entry name" value="SBP_5_dom"/>
</dbReference>
<comment type="caution">
    <text evidence="4">The sequence shown here is derived from an EMBL/GenBank/DDBJ whole genome shotgun (WGS) entry which is preliminary data.</text>
</comment>
<keyword evidence="5" id="KW-1185">Reference proteome</keyword>
<evidence type="ECO:0000313" key="4">
    <source>
        <dbReference type="EMBL" id="PXW86249.1"/>
    </source>
</evidence>
<dbReference type="GO" id="GO:0015833">
    <property type="term" value="P:peptide transport"/>
    <property type="evidence" value="ECO:0007669"/>
    <property type="project" value="TreeGrafter"/>
</dbReference>
<feature type="signal peptide" evidence="2">
    <location>
        <begin position="1"/>
        <end position="23"/>
    </location>
</feature>
<feature type="domain" description="Solute-binding protein family 5" evidence="3">
    <location>
        <begin position="86"/>
        <end position="442"/>
    </location>
</feature>
<dbReference type="GO" id="GO:1904680">
    <property type="term" value="F:peptide transmembrane transporter activity"/>
    <property type="evidence" value="ECO:0007669"/>
    <property type="project" value="TreeGrafter"/>
</dbReference>
<dbReference type="Pfam" id="PF00496">
    <property type="entry name" value="SBP_bac_5"/>
    <property type="match status" value="1"/>
</dbReference>
<dbReference type="Gene3D" id="3.10.105.10">
    <property type="entry name" value="Dipeptide-binding Protein, Domain 3"/>
    <property type="match status" value="1"/>
</dbReference>
<dbReference type="GO" id="GO:0042597">
    <property type="term" value="C:periplasmic space"/>
    <property type="evidence" value="ECO:0007669"/>
    <property type="project" value="UniProtKB-ARBA"/>
</dbReference>
<dbReference type="Gene3D" id="3.90.76.10">
    <property type="entry name" value="Dipeptide-binding Protein, Domain 1"/>
    <property type="match status" value="1"/>
</dbReference>
<evidence type="ECO:0000256" key="2">
    <source>
        <dbReference type="SAM" id="SignalP"/>
    </source>
</evidence>
<dbReference type="SUPFAM" id="SSF53850">
    <property type="entry name" value="Periplasmic binding protein-like II"/>
    <property type="match status" value="1"/>
</dbReference>
<dbReference type="GO" id="GO:0043190">
    <property type="term" value="C:ATP-binding cassette (ABC) transporter complex"/>
    <property type="evidence" value="ECO:0007669"/>
    <property type="project" value="InterPro"/>
</dbReference>
<dbReference type="Proteomes" id="UP000247978">
    <property type="component" value="Unassembled WGS sequence"/>
</dbReference>
<dbReference type="PANTHER" id="PTHR30290:SF38">
    <property type="entry name" value="D,D-DIPEPTIDE-BINDING PERIPLASMIC PROTEIN DDPA-RELATED"/>
    <property type="match status" value="1"/>
</dbReference>
<keyword evidence="1 2" id="KW-0732">Signal</keyword>
<dbReference type="RefSeq" id="WP_244916500.1">
    <property type="nucleotide sequence ID" value="NZ_JBHUHB010000001.1"/>
</dbReference>
<dbReference type="PANTHER" id="PTHR30290">
    <property type="entry name" value="PERIPLASMIC BINDING COMPONENT OF ABC TRANSPORTER"/>
    <property type="match status" value="1"/>
</dbReference>
<gene>
    <name evidence="4" type="ORF">DFR56_10864</name>
</gene>
<accession>A0A2V3WBZ5</accession>